<dbReference type="PANTHER" id="PTHR23505:SF79">
    <property type="entry name" value="PROTEIN SPINSTER"/>
    <property type="match status" value="1"/>
</dbReference>
<dbReference type="Proteomes" id="UP000266239">
    <property type="component" value="Unassembled WGS sequence"/>
</dbReference>
<keyword evidence="2" id="KW-0813">Transport</keyword>
<name>A0A397AR78_APHAT</name>
<feature type="transmembrane region" description="Helical" evidence="7">
    <location>
        <begin position="424"/>
        <end position="445"/>
    </location>
</feature>
<feature type="transmembrane region" description="Helical" evidence="7">
    <location>
        <begin position="179"/>
        <end position="199"/>
    </location>
</feature>
<comment type="caution">
    <text evidence="9">The sequence shown here is derived from an EMBL/GenBank/DDBJ whole genome shotgun (WGS) entry which is preliminary data.</text>
</comment>
<feature type="transmembrane region" description="Helical" evidence="7">
    <location>
        <begin position="7"/>
        <end position="25"/>
    </location>
</feature>
<feature type="domain" description="Major facilitator superfamily (MFS) profile" evidence="8">
    <location>
        <begin position="7"/>
        <end position="446"/>
    </location>
</feature>
<dbReference type="PROSITE" id="PS50850">
    <property type="entry name" value="MFS"/>
    <property type="match status" value="1"/>
</dbReference>
<dbReference type="Pfam" id="PF07690">
    <property type="entry name" value="MFS_1"/>
    <property type="match status" value="1"/>
</dbReference>
<dbReference type="GO" id="GO:0016020">
    <property type="term" value="C:membrane"/>
    <property type="evidence" value="ECO:0007669"/>
    <property type="project" value="UniProtKB-SubCell"/>
</dbReference>
<evidence type="ECO:0000313" key="10">
    <source>
        <dbReference type="EMBL" id="RHY83438.1"/>
    </source>
</evidence>
<accession>A0A397AR78</accession>
<comment type="subcellular location">
    <subcellularLocation>
        <location evidence="1">Membrane</location>
        <topology evidence="1">Multi-pass membrane protein</topology>
    </subcellularLocation>
</comment>
<gene>
    <name evidence="9" type="ORF">DYB25_009001</name>
    <name evidence="10" type="ORF">DYB26_004719</name>
</gene>
<dbReference type="SUPFAM" id="SSF103473">
    <property type="entry name" value="MFS general substrate transporter"/>
    <property type="match status" value="1"/>
</dbReference>
<keyword evidence="5 7" id="KW-0472">Membrane</keyword>
<evidence type="ECO:0000256" key="7">
    <source>
        <dbReference type="SAM" id="Phobius"/>
    </source>
</evidence>
<feature type="transmembrane region" description="Helical" evidence="7">
    <location>
        <begin position="233"/>
        <end position="251"/>
    </location>
</feature>
<evidence type="ECO:0000313" key="9">
    <source>
        <dbReference type="EMBL" id="RHY10400.1"/>
    </source>
</evidence>
<dbReference type="InterPro" id="IPR011701">
    <property type="entry name" value="MFS"/>
</dbReference>
<proteinExistence type="inferred from homology"/>
<feature type="transmembrane region" description="Helical" evidence="7">
    <location>
        <begin position="51"/>
        <end position="71"/>
    </location>
</feature>
<evidence type="ECO:0000313" key="11">
    <source>
        <dbReference type="Proteomes" id="UP000266239"/>
    </source>
</evidence>
<organism evidence="9 11">
    <name type="scientific">Aphanomyces astaci</name>
    <name type="common">Crayfish plague agent</name>
    <dbReference type="NCBI Taxonomy" id="112090"/>
    <lineage>
        <taxon>Eukaryota</taxon>
        <taxon>Sar</taxon>
        <taxon>Stramenopiles</taxon>
        <taxon>Oomycota</taxon>
        <taxon>Saprolegniomycetes</taxon>
        <taxon>Saprolegniales</taxon>
        <taxon>Verrucalvaceae</taxon>
        <taxon>Aphanomyces</taxon>
    </lineage>
</organism>
<feature type="transmembrane region" description="Helical" evidence="7">
    <location>
        <begin position="315"/>
        <end position="332"/>
    </location>
</feature>
<dbReference type="Proteomes" id="UP000286510">
    <property type="component" value="Unassembled WGS sequence"/>
</dbReference>
<feature type="transmembrane region" description="Helical" evidence="7">
    <location>
        <begin position="271"/>
        <end position="294"/>
    </location>
</feature>
<comment type="similarity">
    <text evidence="6">Belongs to the major facilitator superfamily. Spinster (TC 2.A.1.49) family.</text>
</comment>
<evidence type="ECO:0000259" key="8">
    <source>
        <dbReference type="PROSITE" id="PS50850"/>
    </source>
</evidence>
<dbReference type="GO" id="GO:0022857">
    <property type="term" value="F:transmembrane transporter activity"/>
    <property type="evidence" value="ECO:0007669"/>
    <property type="project" value="InterPro"/>
</dbReference>
<keyword evidence="3 7" id="KW-0812">Transmembrane</keyword>
<evidence type="ECO:0000256" key="3">
    <source>
        <dbReference type="ARBA" id="ARBA00022692"/>
    </source>
</evidence>
<dbReference type="AlphaFoldDB" id="A0A397AR78"/>
<dbReference type="Gene3D" id="1.20.1250.20">
    <property type="entry name" value="MFS general substrate transporter like domains"/>
    <property type="match status" value="1"/>
</dbReference>
<dbReference type="EMBL" id="QUTA01006597">
    <property type="protein sequence ID" value="RHY10400.1"/>
    <property type="molecule type" value="Genomic_DNA"/>
</dbReference>
<feature type="transmembrane region" description="Helical" evidence="7">
    <location>
        <begin position="150"/>
        <end position="173"/>
    </location>
</feature>
<dbReference type="VEuPathDB" id="FungiDB:H257_19118"/>
<evidence type="ECO:0000256" key="5">
    <source>
        <dbReference type="ARBA" id="ARBA00023136"/>
    </source>
</evidence>
<evidence type="ECO:0000256" key="6">
    <source>
        <dbReference type="ARBA" id="ARBA00024338"/>
    </source>
</evidence>
<feature type="transmembrane region" description="Helical" evidence="7">
    <location>
        <begin position="83"/>
        <end position="102"/>
    </location>
</feature>
<evidence type="ECO:0000256" key="4">
    <source>
        <dbReference type="ARBA" id="ARBA00022989"/>
    </source>
</evidence>
<feature type="transmembrane region" description="Helical" evidence="7">
    <location>
        <begin position="338"/>
        <end position="364"/>
    </location>
</feature>
<dbReference type="InterPro" id="IPR044770">
    <property type="entry name" value="MFS_spinster-like"/>
</dbReference>
<dbReference type="PANTHER" id="PTHR23505">
    <property type="entry name" value="SPINSTER"/>
    <property type="match status" value="1"/>
</dbReference>
<evidence type="ECO:0000256" key="1">
    <source>
        <dbReference type="ARBA" id="ARBA00004141"/>
    </source>
</evidence>
<evidence type="ECO:0000313" key="12">
    <source>
        <dbReference type="Proteomes" id="UP000286510"/>
    </source>
</evidence>
<sequence length="471" mass="50497">MQQDTVAVVVVFVANILAYGFRSLLPSTPLTAQAFLLDSIASSTTQSSWKLFGVLESTFIATYALSFLVCAHVSRTCRSPLRVLLTGLLAWCGGAVLCGYFVTNKSSFRFQLVLGGRVLSGIGDGMLQALTPSIIERVALEHHRQRWMRLYFAGAAIGTGLGYGVGNVVTAAYGWQWAFYGYAAAMSPVLLLLCGACLSQQWTHRRLPKPAPQESAATIQGDEAVSLLLSPTYIFTSLGAAATLFTLRALATYMPTWWLYARTWPTEQMAATMYGGVVTVTALVAAPLGGYLLTWASRRCVCDASQLRVACRQQLLHVAIGVGSLVGMTTLLENQGWTLVTLVVGLVSASGALNATSVVVLLSVENGGRSRAMQTFAVVVHLCGDIPAPVLVGWFMDHPGAATCLNHMTPSQDDGFCIENVQTILFWSVLWMAWTVLCGLLAYGLSIVTPSNSTGDAQHGAYVQETTARQA</sequence>
<dbReference type="InterPro" id="IPR036259">
    <property type="entry name" value="MFS_trans_sf"/>
</dbReference>
<evidence type="ECO:0000256" key="2">
    <source>
        <dbReference type="ARBA" id="ARBA00022448"/>
    </source>
</evidence>
<feature type="transmembrane region" description="Helical" evidence="7">
    <location>
        <begin position="108"/>
        <end position="130"/>
    </location>
</feature>
<protein>
    <recommendedName>
        <fullName evidence="8">Major facilitator superfamily (MFS) profile domain-containing protein</fullName>
    </recommendedName>
</protein>
<keyword evidence="4 7" id="KW-1133">Transmembrane helix</keyword>
<feature type="transmembrane region" description="Helical" evidence="7">
    <location>
        <begin position="376"/>
        <end position="396"/>
    </location>
</feature>
<reference evidence="11 12" key="1">
    <citation type="submission" date="2018-08" db="EMBL/GenBank/DDBJ databases">
        <title>Aphanomyces genome sequencing and annotation.</title>
        <authorList>
            <person name="Minardi D."/>
            <person name="Oidtmann B."/>
            <person name="Van Der Giezen M."/>
            <person name="Studholme D.J."/>
        </authorList>
    </citation>
    <scope>NUCLEOTIDE SEQUENCE [LARGE SCALE GENOMIC DNA]</scope>
    <source>
        <strain evidence="10 12">FDL457</strain>
        <strain evidence="9 11">Yx</strain>
    </source>
</reference>
<dbReference type="EMBL" id="QUTF01025514">
    <property type="protein sequence ID" value="RHY83438.1"/>
    <property type="molecule type" value="Genomic_DNA"/>
</dbReference>
<dbReference type="InterPro" id="IPR020846">
    <property type="entry name" value="MFS_dom"/>
</dbReference>